<dbReference type="AlphaFoldDB" id="A0A9D6V311"/>
<protein>
    <submittedName>
        <fullName evidence="1">Uncharacterized protein</fullName>
    </submittedName>
</protein>
<dbReference type="EMBL" id="JACRDE010000441">
    <property type="protein sequence ID" value="MBI5251166.1"/>
    <property type="molecule type" value="Genomic_DNA"/>
</dbReference>
<evidence type="ECO:0000313" key="2">
    <source>
        <dbReference type="Proteomes" id="UP000807825"/>
    </source>
</evidence>
<comment type="caution">
    <text evidence="1">The sequence shown here is derived from an EMBL/GenBank/DDBJ whole genome shotgun (WGS) entry which is preliminary data.</text>
</comment>
<accession>A0A9D6V311</accession>
<sequence length="174" mass="19228">MDTPKRQDPGCYTEHGVSGYGIAVKLSHPTATEEAEIKSMAEEMMLNIAEKCMARGARCIGHIKSHVRTDAGTLKADTIGVNHGAFSSGSLDHAVADLYMAVNSIVQGIHQEEVRHATLEGIHQVAEARGWSVQTEKEHAYFDEFDFTASKEDYKRQLEEQLAAMDQPEKPEEV</sequence>
<dbReference type="Proteomes" id="UP000807825">
    <property type="component" value="Unassembled WGS sequence"/>
</dbReference>
<proteinExistence type="predicted"/>
<name>A0A9D6V311_9BACT</name>
<reference evidence="1" key="1">
    <citation type="submission" date="2020-07" db="EMBL/GenBank/DDBJ databases">
        <title>Huge and variable diversity of episymbiotic CPR bacteria and DPANN archaea in groundwater ecosystems.</title>
        <authorList>
            <person name="He C.Y."/>
            <person name="Keren R."/>
            <person name="Whittaker M."/>
            <person name="Farag I.F."/>
            <person name="Doudna J."/>
            <person name="Cate J.H.D."/>
            <person name="Banfield J.F."/>
        </authorList>
    </citation>
    <scope>NUCLEOTIDE SEQUENCE</scope>
    <source>
        <strain evidence="1">NC_groundwater_1664_Pr3_B-0.1um_52_9</strain>
    </source>
</reference>
<gene>
    <name evidence="1" type="ORF">HY912_16885</name>
</gene>
<evidence type="ECO:0000313" key="1">
    <source>
        <dbReference type="EMBL" id="MBI5251166.1"/>
    </source>
</evidence>
<organism evidence="1 2">
    <name type="scientific">Desulfomonile tiedjei</name>
    <dbReference type="NCBI Taxonomy" id="2358"/>
    <lineage>
        <taxon>Bacteria</taxon>
        <taxon>Pseudomonadati</taxon>
        <taxon>Thermodesulfobacteriota</taxon>
        <taxon>Desulfomonilia</taxon>
        <taxon>Desulfomonilales</taxon>
        <taxon>Desulfomonilaceae</taxon>
        <taxon>Desulfomonile</taxon>
    </lineage>
</organism>